<evidence type="ECO:0000256" key="8">
    <source>
        <dbReference type="ARBA" id="ARBA00023242"/>
    </source>
</evidence>
<dbReference type="GO" id="GO:0015031">
    <property type="term" value="P:protein transport"/>
    <property type="evidence" value="ECO:0007669"/>
    <property type="project" value="UniProtKB-KW"/>
</dbReference>
<dbReference type="GO" id="GO:0000822">
    <property type="term" value="F:inositol hexakisphosphate binding"/>
    <property type="evidence" value="ECO:0007669"/>
    <property type="project" value="TreeGrafter"/>
</dbReference>
<comment type="caution">
    <text evidence="12">The sequence shown here is derived from an EMBL/GenBank/DDBJ whole genome shotgun (WGS) entry which is preliminary data.</text>
</comment>
<keyword evidence="5" id="KW-0653">Protein transport</keyword>
<name>A0A1V9ZEZ8_ACHHY</name>
<keyword evidence="7" id="KW-0906">Nuclear pore complex</keyword>
<keyword evidence="3" id="KW-0813">Transport</keyword>
<dbReference type="OrthoDB" id="420884at2759"/>
<gene>
    <name evidence="12" type="ORF">ACHHYP_15141</name>
</gene>
<dbReference type="GO" id="GO:0005543">
    <property type="term" value="F:phospholipid binding"/>
    <property type="evidence" value="ECO:0007669"/>
    <property type="project" value="TreeGrafter"/>
</dbReference>
<feature type="compositionally biased region" description="Basic and acidic residues" evidence="11">
    <location>
        <begin position="532"/>
        <end position="551"/>
    </location>
</feature>
<evidence type="ECO:0000256" key="10">
    <source>
        <dbReference type="ARBA" id="ARBA00029983"/>
    </source>
</evidence>
<reference evidence="12 13" key="1">
    <citation type="journal article" date="2014" name="Genome Biol. Evol.">
        <title>The secreted proteins of Achlya hypogyna and Thraustotheca clavata identify the ancestral oomycete secretome and reveal gene acquisitions by horizontal gene transfer.</title>
        <authorList>
            <person name="Misner I."/>
            <person name="Blouin N."/>
            <person name="Leonard G."/>
            <person name="Richards T.A."/>
            <person name="Lane C.E."/>
        </authorList>
    </citation>
    <scope>NUCLEOTIDE SEQUENCE [LARGE SCALE GENOMIC DNA]</scope>
    <source>
        <strain evidence="12 13">ATCC 48635</strain>
    </source>
</reference>
<evidence type="ECO:0000256" key="6">
    <source>
        <dbReference type="ARBA" id="ARBA00023010"/>
    </source>
</evidence>
<organism evidence="12 13">
    <name type="scientific">Achlya hypogyna</name>
    <name type="common">Oomycete</name>
    <name type="synonym">Protoachlya hypogyna</name>
    <dbReference type="NCBI Taxonomy" id="1202772"/>
    <lineage>
        <taxon>Eukaryota</taxon>
        <taxon>Sar</taxon>
        <taxon>Stramenopiles</taxon>
        <taxon>Oomycota</taxon>
        <taxon>Saprolegniomycetes</taxon>
        <taxon>Saprolegniales</taxon>
        <taxon>Achlyaceae</taxon>
        <taxon>Achlya</taxon>
    </lineage>
</organism>
<evidence type="ECO:0000256" key="5">
    <source>
        <dbReference type="ARBA" id="ARBA00022927"/>
    </source>
</evidence>
<feature type="region of interest" description="Disordered" evidence="11">
    <location>
        <begin position="163"/>
        <end position="209"/>
    </location>
</feature>
<dbReference type="GO" id="GO:0005737">
    <property type="term" value="C:cytoplasm"/>
    <property type="evidence" value="ECO:0007669"/>
    <property type="project" value="TreeGrafter"/>
</dbReference>
<dbReference type="EMBL" id="JNBR01000140">
    <property type="protein sequence ID" value="OQR96568.1"/>
    <property type="molecule type" value="Genomic_DNA"/>
</dbReference>
<dbReference type="InterPro" id="IPR012476">
    <property type="entry name" value="GLE1"/>
</dbReference>
<dbReference type="PANTHER" id="PTHR12960">
    <property type="entry name" value="GLE-1-RELATED"/>
    <property type="match status" value="1"/>
</dbReference>
<evidence type="ECO:0000256" key="2">
    <source>
        <dbReference type="ARBA" id="ARBA00011056"/>
    </source>
</evidence>
<keyword evidence="6" id="KW-0811">Translocation</keyword>
<comment type="subcellular location">
    <subcellularLocation>
        <location evidence="1">Nucleus</location>
        <location evidence="1">Nuclear pore complex</location>
    </subcellularLocation>
</comment>
<feature type="region of interest" description="Disordered" evidence="11">
    <location>
        <begin position="532"/>
        <end position="585"/>
    </location>
</feature>
<evidence type="ECO:0000313" key="13">
    <source>
        <dbReference type="Proteomes" id="UP000243579"/>
    </source>
</evidence>
<dbReference type="Pfam" id="PF07817">
    <property type="entry name" value="GLE1"/>
    <property type="match status" value="1"/>
</dbReference>
<proteinExistence type="inferred from homology"/>
<evidence type="ECO:0000256" key="11">
    <source>
        <dbReference type="SAM" id="MobiDB-lite"/>
    </source>
</evidence>
<sequence>MGRIRAPSFEAYESDDVSLAHSAPIHVHVSHPPSPIARFAPSFLEGAPAVDDRAATDLIQHIKTSCEVNAVQSTLSSSAHTALLAELSCSPSGVVDDTAELSRLLGLCHVQTSAELVRKDEMLRARAKAEMTKDVQARVAALASVEQKVKAWEREQAAAAEAKKKAEDEAASKRKAAEEAAARQAAKDKADAEAKEAAEKAATEAKEAAEKAAADATAKVKEDAAKAAEPAPASLSLPAAPAPAKKEAHIVASEARLQKWLAVQAANGPILESTDPNVKKIRMNVKKQIGEACNQVANTPASIQLVVKKLCQVLMDARSAGPEYLNLSLDTLAARLTSQVKVLTEIRSCFPLAHVASMCSVHTPELADMFVAHLNKLCPFTVPCSPARQPGQSDEEYTTVLGWEWDTENGKRTIESPEKYQMRMNMAVALLAATMQTTPYDGSPQPAGLTIEDCWTWLANLVNSKPNTFTATVVLSLLETAGFQLAQRFGRQFQKLLELIQRDLLPHLSREGKTGAAASLARLNTFLTDGHVRKEPEGRLPKESEISKADEEAAEGDNNYGNSSYNNRGSGGAGRGRGRGRGGYR</sequence>
<protein>
    <recommendedName>
        <fullName evidence="9">mRNA export factor GLE1</fullName>
    </recommendedName>
    <alternativeName>
        <fullName evidence="10">Nucleoporin GLE1</fullName>
    </alternativeName>
</protein>
<dbReference type="Gene3D" id="1.25.40.510">
    <property type="entry name" value="GLE1-like"/>
    <property type="match status" value="1"/>
</dbReference>
<feature type="compositionally biased region" description="Low complexity" evidence="11">
    <location>
        <begin position="558"/>
        <end position="568"/>
    </location>
</feature>
<keyword evidence="4" id="KW-0509">mRNA transport</keyword>
<evidence type="ECO:0000256" key="4">
    <source>
        <dbReference type="ARBA" id="ARBA00022816"/>
    </source>
</evidence>
<dbReference type="PANTHER" id="PTHR12960:SF0">
    <property type="entry name" value="MRNA EXPORT FACTOR GLE1"/>
    <property type="match status" value="1"/>
</dbReference>
<dbReference type="Proteomes" id="UP000243579">
    <property type="component" value="Unassembled WGS sequence"/>
</dbReference>
<dbReference type="AlphaFoldDB" id="A0A1V9ZEZ8"/>
<feature type="compositionally biased region" description="Basic residues" evidence="11">
    <location>
        <begin position="576"/>
        <end position="585"/>
    </location>
</feature>
<evidence type="ECO:0000256" key="1">
    <source>
        <dbReference type="ARBA" id="ARBA00004567"/>
    </source>
</evidence>
<dbReference type="InterPro" id="IPR038506">
    <property type="entry name" value="GLE1-like_sf"/>
</dbReference>
<evidence type="ECO:0000313" key="12">
    <source>
        <dbReference type="EMBL" id="OQR96568.1"/>
    </source>
</evidence>
<dbReference type="GO" id="GO:0044614">
    <property type="term" value="C:nuclear pore cytoplasmic filaments"/>
    <property type="evidence" value="ECO:0007669"/>
    <property type="project" value="TreeGrafter"/>
</dbReference>
<evidence type="ECO:0000256" key="3">
    <source>
        <dbReference type="ARBA" id="ARBA00022448"/>
    </source>
</evidence>
<keyword evidence="13" id="KW-1185">Reference proteome</keyword>
<dbReference type="STRING" id="1202772.A0A1V9ZEZ8"/>
<evidence type="ECO:0000256" key="9">
    <source>
        <dbReference type="ARBA" id="ARBA00026227"/>
    </source>
</evidence>
<keyword evidence="8" id="KW-0539">Nucleus</keyword>
<dbReference type="GO" id="GO:0031369">
    <property type="term" value="F:translation initiation factor binding"/>
    <property type="evidence" value="ECO:0007669"/>
    <property type="project" value="TreeGrafter"/>
</dbReference>
<accession>A0A1V9ZEZ8</accession>
<dbReference type="GO" id="GO:0016973">
    <property type="term" value="P:poly(A)+ mRNA export from nucleus"/>
    <property type="evidence" value="ECO:0007669"/>
    <property type="project" value="InterPro"/>
</dbReference>
<comment type="similarity">
    <text evidence="2">Belongs to the GLE1 family.</text>
</comment>
<evidence type="ECO:0000256" key="7">
    <source>
        <dbReference type="ARBA" id="ARBA00023132"/>
    </source>
</evidence>